<evidence type="ECO:0000313" key="2">
    <source>
        <dbReference type="EMBL" id="SOQ58881.1"/>
    </source>
</evidence>
<sequence length="110" mass="12032">MHKTPRPETTICGSHKELFRVEPAACSTAASCPATAPTVSNPPSSSPGLIQHPIVQPLPQPRIPQPPCLFNHETLIYLVPAATICKHPLPFRAMNYVWHNVVRAVLVLNL</sequence>
<name>A0A2H1X0P4_SPOFR</name>
<protein>
    <submittedName>
        <fullName evidence="2">SFRICE_014413</fullName>
    </submittedName>
</protein>
<gene>
    <name evidence="2" type="ORF">SFRICE_014413</name>
</gene>
<organism evidence="2">
    <name type="scientific">Spodoptera frugiperda</name>
    <name type="common">Fall armyworm</name>
    <dbReference type="NCBI Taxonomy" id="7108"/>
    <lineage>
        <taxon>Eukaryota</taxon>
        <taxon>Metazoa</taxon>
        <taxon>Ecdysozoa</taxon>
        <taxon>Arthropoda</taxon>
        <taxon>Hexapoda</taxon>
        <taxon>Insecta</taxon>
        <taxon>Pterygota</taxon>
        <taxon>Neoptera</taxon>
        <taxon>Endopterygota</taxon>
        <taxon>Lepidoptera</taxon>
        <taxon>Glossata</taxon>
        <taxon>Ditrysia</taxon>
        <taxon>Noctuoidea</taxon>
        <taxon>Noctuidae</taxon>
        <taxon>Amphipyrinae</taxon>
        <taxon>Spodoptera</taxon>
    </lineage>
</organism>
<feature type="region of interest" description="Disordered" evidence="1">
    <location>
        <begin position="32"/>
        <end position="56"/>
    </location>
</feature>
<evidence type="ECO:0000256" key="1">
    <source>
        <dbReference type="SAM" id="MobiDB-lite"/>
    </source>
</evidence>
<dbReference type="EMBL" id="ODYU01012520">
    <property type="protein sequence ID" value="SOQ58881.1"/>
    <property type="molecule type" value="Genomic_DNA"/>
</dbReference>
<proteinExistence type="predicted"/>
<dbReference type="AlphaFoldDB" id="A0A2H1X0P4"/>
<reference evidence="2" key="1">
    <citation type="submission" date="2016-07" db="EMBL/GenBank/DDBJ databases">
        <authorList>
            <person name="Bretaudeau A."/>
        </authorList>
    </citation>
    <scope>NUCLEOTIDE SEQUENCE</scope>
    <source>
        <strain evidence="2">Rice</strain>
        <tissue evidence="2">Whole body</tissue>
    </source>
</reference>
<accession>A0A2H1X0P4</accession>
<feature type="compositionally biased region" description="Polar residues" evidence="1">
    <location>
        <begin position="39"/>
        <end position="48"/>
    </location>
</feature>